<dbReference type="GO" id="GO:0051213">
    <property type="term" value="F:dioxygenase activity"/>
    <property type="evidence" value="ECO:0007669"/>
    <property type="project" value="InterPro"/>
</dbReference>
<sequence length="214" mass="23962">MLHKHENVISMTALSHQATQQLMPSFSGLPHTQHADGKYRLRRYSVVKHLNGHVVEIGPRNFVQSDEINHFQGNVVRRFEPIDDAVLQSAAMEEMCNLFAESNDLPEGTEIEIHQMRVVAIDNETQVAPEGIHQDGFDHIAMIGIHRQNIVGGEIMLYADNHQPPFFKKVLADGEAVLLADSKLWHNATPISAIVPEQEGHLDLFVLTARGEKA</sequence>
<organism evidence="1 2">
    <name type="scientific">Serratia quinivorans</name>
    <dbReference type="NCBI Taxonomy" id="137545"/>
    <lineage>
        <taxon>Bacteria</taxon>
        <taxon>Pseudomonadati</taxon>
        <taxon>Pseudomonadota</taxon>
        <taxon>Gammaproteobacteria</taxon>
        <taxon>Enterobacterales</taxon>
        <taxon>Yersiniaceae</taxon>
        <taxon>Serratia</taxon>
    </lineage>
</organism>
<dbReference type="Gene3D" id="2.60.120.620">
    <property type="entry name" value="q2cbj1_9rhob like domain"/>
    <property type="match status" value="1"/>
</dbReference>
<evidence type="ECO:0000313" key="1">
    <source>
        <dbReference type="EMBL" id="SUI73923.1"/>
    </source>
</evidence>
<dbReference type="Proteomes" id="UP000255529">
    <property type="component" value="Unassembled WGS sequence"/>
</dbReference>
<dbReference type="EMBL" id="UGYN01000002">
    <property type="protein sequence ID" value="SUI73923.1"/>
    <property type="molecule type" value="Genomic_DNA"/>
</dbReference>
<dbReference type="InterPro" id="IPR018724">
    <property type="entry name" value="2OG-Fe_dioxygenase"/>
</dbReference>
<accession>A0A2X2H4Z6</accession>
<protein>
    <submittedName>
        <fullName evidence="1">Uncharacterized protein conserved in bacteria</fullName>
    </submittedName>
</protein>
<gene>
    <name evidence="1" type="ORF">NCTC11544_03420</name>
</gene>
<evidence type="ECO:0000313" key="2">
    <source>
        <dbReference type="Proteomes" id="UP000255529"/>
    </source>
</evidence>
<dbReference type="Pfam" id="PF10014">
    <property type="entry name" value="2OG-Fe_Oxy_2"/>
    <property type="match status" value="1"/>
</dbReference>
<proteinExistence type="predicted"/>
<dbReference type="AlphaFoldDB" id="A0A2X2H4Z6"/>
<reference evidence="1 2" key="1">
    <citation type="submission" date="2018-06" db="EMBL/GenBank/DDBJ databases">
        <authorList>
            <consortium name="Pathogen Informatics"/>
            <person name="Doyle S."/>
        </authorList>
    </citation>
    <scope>NUCLEOTIDE SEQUENCE [LARGE SCALE GENOMIC DNA]</scope>
    <source>
        <strain evidence="1 2">NCTC11544</strain>
    </source>
</reference>
<name>A0A2X2H4Z6_9GAMM</name>